<keyword evidence="2" id="KW-1185">Reference proteome</keyword>
<dbReference type="AlphaFoldDB" id="A0A6A7AEE5"/>
<dbReference type="Proteomes" id="UP000799424">
    <property type="component" value="Unassembled WGS sequence"/>
</dbReference>
<protein>
    <submittedName>
        <fullName evidence="1">Uncharacterized protein</fullName>
    </submittedName>
</protein>
<organism evidence="1 2">
    <name type="scientific">Ophiobolus disseminans</name>
    <dbReference type="NCBI Taxonomy" id="1469910"/>
    <lineage>
        <taxon>Eukaryota</taxon>
        <taxon>Fungi</taxon>
        <taxon>Dikarya</taxon>
        <taxon>Ascomycota</taxon>
        <taxon>Pezizomycotina</taxon>
        <taxon>Dothideomycetes</taxon>
        <taxon>Pleosporomycetidae</taxon>
        <taxon>Pleosporales</taxon>
        <taxon>Pleosporineae</taxon>
        <taxon>Phaeosphaeriaceae</taxon>
        <taxon>Ophiobolus</taxon>
    </lineage>
</organism>
<name>A0A6A7AEE5_9PLEO</name>
<reference evidence="1" key="1">
    <citation type="journal article" date="2020" name="Stud. Mycol.">
        <title>101 Dothideomycetes genomes: a test case for predicting lifestyles and emergence of pathogens.</title>
        <authorList>
            <person name="Haridas S."/>
            <person name="Albert R."/>
            <person name="Binder M."/>
            <person name="Bloem J."/>
            <person name="Labutti K."/>
            <person name="Salamov A."/>
            <person name="Andreopoulos B."/>
            <person name="Baker S."/>
            <person name="Barry K."/>
            <person name="Bills G."/>
            <person name="Bluhm B."/>
            <person name="Cannon C."/>
            <person name="Castanera R."/>
            <person name="Culley D."/>
            <person name="Daum C."/>
            <person name="Ezra D."/>
            <person name="Gonzalez J."/>
            <person name="Henrissat B."/>
            <person name="Kuo A."/>
            <person name="Liang C."/>
            <person name="Lipzen A."/>
            <person name="Lutzoni F."/>
            <person name="Magnuson J."/>
            <person name="Mondo S."/>
            <person name="Nolan M."/>
            <person name="Ohm R."/>
            <person name="Pangilinan J."/>
            <person name="Park H.-J."/>
            <person name="Ramirez L."/>
            <person name="Alfaro M."/>
            <person name="Sun H."/>
            <person name="Tritt A."/>
            <person name="Yoshinaga Y."/>
            <person name="Zwiers L.-H."/>
            <person name="Turgeon B."/>
            <person name="Goodwin S."/>
            <person name="Spatafora J."/>
            <person name="Crous P."/>
            <person name="Grigoriev I."/>
        </authorList>
    </citation>
    <scope>NUCLEOTIDE SEQUENCE</scope>
    <source>
        <strain evidence="1">CBS 113818</strain>
    </source>
</reference>
<proteinExistence type="predicted"/>
<gene>
    <name evidence="1" type="ORF">CC86DRAFT_137021</name>
</gene>
<evidence type="ECO:0000313" key="2">
    <source>
        <dbReference type="Proteomes" id="UP000799424"/>
    </source>
</evidence>
<accession>A0A6A7AEE5</accession>
<sequence>MIEEHLIEKVLLQAKNTARHSWESGTVFEALLGYHDPSLSVFNHPFPIGQIPILDENEVEALKYVKPFILTDGDTLCEGNGTLQNLLAVKVGYTKENVRRIARSKKHQQLDWQHHWHPMVCSMV</sequence>
<dbReference type="OrthoDB" id="4138492at2759"/>
<evidence type="ECO:0000313" key="1">
    <source>
        <dbReference type="EMBL" id="KAF2831254.1"/>
    </source>
</evidence>
<dbReference type="EMBL" id="MU006218">
    <property type="protein sequence ID" value="KAF2831254.1"/>
    <property type="molecule type" value="Genomic_DNA"/>
</dbReference>